<organism evidence="2 3">
    <name type="scientific">Agromyces humatus</name>
    <dbReference type="NCBI Taxonomy" id="279573"/>
    <lineage>
        <taxon>Bacteria</taxon>
        <taxon>Bacillati</taxon>
        <taxon>Actinomycetota</taxon>
        <taxon>Actinomycetes</taxon>
        <taxon>Micrococcales</taxon>
        <taxon>Microbacteriaceae</taxon>
        <taxon>Agromyces</taxon>
    </lineage>
</organism>
<accession>A0ABN2KPZ5</accession>
<name>A0ABN2KPZ5_9MICO</name>
<feature type="region of interest" description="Disordered" evidence="1">
    <location>
        <begin position="1"/>
        <end position="22"/>
    </location>
</feature>
<feature type="region of interest" description="Disordered" evidence="1">
    <location>
        <begin position="58"/>
        <end position="88"/>
    </location>
</feature>
<feature type="compositionally biased region" description="Basic and acidic residues" evidence="1">
    <location>
        <begin position="1"/>
        <end position="14"/>
    </location>
</feature>
<protein>
    <submittedName>
        <fullName evidence="2">Uncharacterized protein</fullName>
    </submittedName>
</protein>
<evidence type="ECO:0000313" key="3">
    <source>
        <dbReference type="Proteomes" id="UP001500506"/>
    </source>
</evidence>
<evidence type="ECO:0000313" key="2">
    <source>
        <dbReference type="EMBL" id="GAA1760698.1"/>
    </source>
</evidence>
<evidence type="ECO:0000256" key="1">
    <source>
        <dbReference type="SAM" id="MobiDB-lite"/>
    </source>
</evidence>
<sequence>MSLRRLSEHAEGIRSQRSGKPQEDIVQYSADFVALHTHQANVQVAERRMAFRRAVEERDSADAVASDGGVTASRRHHHVRHAPRLALR</sequence>
<reference evidence="2 3" key="1">
    <citation type="journal article" date="2019" name="Int. J. Syst. Evol. Microbiol.">
        <title>The Global Catalogue of Microorganisms (GCM) 10K type strain sequencing project: providing services to taxonomists for standard genome sequencing and annotation.</title>
        <authorList>
            <consortium name="The Broad Institute Genomics Platform"/>
            <consortium name="The Broad Institute Genome Sequencing Center for Infectious Disease"/>
            <person name="Wu L."/>
            <person name="Ma J."/>
        </authorList>
    </citation>
    <scope>NUCLEOTIDE SEQUENCE [LARGE SCALE GENOMIC DNA]</scope>
    <source>
        <strain evidence="2 3">JCM 14319</strain>
    </source>
</reference>
<comment type="caution">
    <text evidence="2">The sequence shown here is derived from an EMBL/GenBank/DDBJ whole genome shotgun (WGS) entry which is preliminary data.</text>
</comment>
<keyword evidence="3" id="KW-1185">Reference proteome</keyword>
<dbReference type="EMBL" id="BAAANH010000004">
    <property type="protein sequence ID" value="GAA1760698.1"/>
    <property type="molecule type" value="Genomic_DNA"/>
</dbReference>
<gene>
    <name evidence="2" type="ORF">GCM10009747_19690</name>
</gene>
<dbReference type="Proteomes" id="UP001500506">
    <property type="component" value="Unassembled WGS sequence"/>
</dbReference>
<feature type="compositionally biased region" description="Basic residues" evidence="1">
    <location>
        <begin position="73"/>
        <end position="88"/>
    </location>
</feature>
<proteinExistence type="predicted"/>